<evidence type="ECO:0000313" key="3">
    <source>
        <dbReference type="EMBL" id="SBT45511.1"/>
    </source>
</evidence>
<reference evidence="4 5" key="2">
    <citation type="submission" date="2016-05" db="EMBL/GenBank/DDBJ databases">
        <authorList>
            <person name="Naeem Raeece"/>
        </authorList>
    </citation>
    <scope>NUCLEOTIDE SEQUENCE [LARGE SCALE GENOMIC DNA]</scope>
</reference>
<proteinExistence type="inferred from homology"/>
<accession>A0A1A8YG00</accession>
<keyword evidence="5" id="KW-1185">Reference proteome</keyword>
<dbReference type="EMBL" id="FLRD01000001">
    <property type="protein sequence ID" value="SBT30467.1"/>
    <property type="molecule type" value="Genomic_DNA"/>
</dbReference>
<organism evidence="2 5">
    <name type="scientific">Plasmodium ovale wallikeri</name>
    <dbReference type="NCBI Taxonomy" id="864142"/>
    <lineage>
        <taxon>Eukaryota</taxon>
        <taxon>Sar</taxon>
        <taxon>Alveolata</taxon>
        <taxon>Apicomplexa</taxon>
        <taxon>Aconoidasida</taxon>
        <taxon>Haemosporida</taxon>
        <taxon>Plasmodiidae</taxon>
        <taxon>Plasmodium</taxon>
        <taxon>Plasmodium (Plasmodium)</taxon>
    </lineage>
</organism>
<reference evidence="2" key="1">
    <citation type="submission" date="2016-05" db="EMBL/GenBank/DDBJ databases">
        <authorList>
            <person name="Lavstsen T."/>
            <person name="Jespersen J.S."/>
        </authorList>
    </citation>
    <scope>NUCLEOTIDE SEQUENCE [LARGE SCALE GENOMIC DNA]</scope>
</reference>
<evidence type="ECO:0000313" key="2">
    <source>
        <dbReference type="EMBL" id="SBT30467.1"/>
    </source>
</evidence>
<gene>
    <name evidence="2" type="ORF">POVWA1_001300</name>
    <name evidence="3" type="ORF">POVWA2_050110</name>
</gene>
<evidence type="ECO:0000256" key="1">
    <source>
        <dbReference type="ARBA" id="ARBA00009841"/>
    </source>
</evidence>
<dbReference type="PANTHER" id="PTHR12150:SF13">
    <property type="entry name" value="METHYLTRANSFERASE C9ORF114-RELATED"/>
    <property type="match status" value="1"/>
</dbReference>
<name>A0A1A8YG00_PLAOA</name>
<dbReference type="InterPro" id="IPR029028">
    <property type="entry name" value="Alpha/beta_knot_MTases"/>
</dbReference>
<dbReference type="EMBL" id="FLRE01000179">
    <property type="protein sequence ID" value="SBT45511.1"/>
    <property type="molecule type" value="Genomic_DNA"/>
</dbReference>
<sequence length="171" mass="19665">MQYHSPPTCLRAYVPMCLRFSARPPKEFPPHHFIASPLRRFAIASLHHCVASPLRRITIASLHHCVASPFSSLHHFHRFSFSFVRSSPIPPVRSSILLVFGNKDGLEELLLMEDAQRKGKTYTGVEKNKVLKKILRKFDLFLNTCPHQTSRTIRTEEAITMTLSLFHDMLM</sequence>
<dbReference type="Pfam" id="PF02598">
    <property type="entry name" value="Methyltrn_RNA_3"/>
    <property type="match status" value="1"/>
</dbReference>
<dbReference type="AlphaFoldDB" id="A0A1A8YG00"/>
<evidence type="ECO:0000313" key="5">
    <source>
        <dbReference type="Proteomes" id="UP000078555"/>
    </source>
</evidence>
<protein>
    <submittedName>
        <fullName evidence="2">RNA methyltransferase, putative</fullName>
    </submittedName>
</protein>
<dbReference type="PANTHER" id="PTHR12150">
    <property type="entry name" value="CLASS IV SAM-BINDING METHYLTRANSFERASE-RELATED"/>
    <property type="match status" value="1"/>
</dbReference>
<keyword evidence="2" id="KW-0808">Transferase</keyword>
<dbReference type="InterPro" id="IPR029026">
    <property type="entry name" value="tRNA_m1G_MTases_N"/>
</dbReference>
<dbReference type="GO" id="GO:0008168">
    <property type="term" value="F:methyltransferase activity"/>
    <property type="evidence" value="ECO:0007669"/>
    <property type="project" value="UniProtKB-KW"/>
</dbReference>
<evidence type="ECO:0000313" key="4">
    <source>
        <dbReference type="Proteomes" id="UP000078550"/>
    </source>
</evidence>
<dbReference type="Gene3D" id="3.40.1280.10">
    <property type="match status" value="1"/>
</dbReference>
<dbReference type="GO" id="GO:0032259">
    <property type="term" value="P:methylation"/>
    <property type="evidence" value="ECO:0007669"/>
    <property type="project" value="UniProtKB-KW"/>
</dbReference>
<comment type="similarity">
    <text evidence="1">Belongs to the class IV-like SAM-binding methyltransferase superfamily.</text>
</comment>
<dbReference type="Proteomes" id="UP000078550">
    <property type="component" value="Unassembled WGS sequence"/>
</dbReference>
<keyword evidence="2" id="KW-0489">Methyltransferase</keyword>
<dbReference type="InterPro" id="IPR003750">
    <property type="entry name" value="Put_MeTrfase-C9orf114-like"/>
</dbReference>
<dbReference type="Proteomes" id="UP000078555">
    <property type="component" value="Unassembled WGS sequence"/>
</dbReference>
<dbReference type="SUPFAM" id="SSF75217">
    <property type="entry name" value="alpha/beta knot"/>
    <property type="match status" value="1"/>
</dbReference>